<dbReference type="NCBIfam" id="TIGR00688">
    <property type="entry name" value="rarD"/>
    <property type="match status" value="1"/>
</dbReference>
<feature type="transmembrane region" description="Helical" evidence="8">
    <location>
        <begin position="77"/>
        <end position="96"/>
    </location>
</feature>
<evidence type="ECO:0000256" key="4">
    <source>
        <dbReference type="ARBA" id="ARBA00022475"/>
    </source>
</evidence>
<feature type="transmembrane region" description="Helical" evidence="8">
    <location>
        <begin position="39"/>
        <end position="56"/>
    </location>
</feature>
<keyword evidence="7 8" id="KW-0472">Membrane</keyword>
<dbReference type="Proteomes" id="UP001059773">
    <property type="component" value="Chromosome"/>
</dbReference>
<dbReference type="Pfam" id="PF00892">
    <property type="entry name" value="EamA"/>
    <property type="match status" value="2"/>
</dbReference>
<feature type="transmembrane region" description="Helical" evidence="8">
    <location>
        <begin position="132"/>
        <end position="148"/>
    </location>
</feature>
<keyword evidence="11" id="KW-1185">Reference proteome</keyword>
<feature type="domain" description="EamA" evidence="9">
    <location>
        <begin position="9"/>
        <end position="148"/>
    </location>
</feature>
<evidence type="ECO:0000259" key="9">
    <source>
        <dbReference type="Pfam" id="PF00892"/>
    </source>
</evidence>
<feature type="transmembrane region" description="Helical" evidence="8">
    <location>
        <begin position="178"/>
        <end position="198"/>
    </location>
</feature>
<evidence type="ECO:0000256" key="2">
    <source>
        <dbReference type="ARBA" id="ARBA00007362"/>
    </source>
</evidence>
<dbReference type="SUPFAM" id="SSF103481">
    <property type="entry name" value="Multidrug resistance efflux transporter EmrE"/>
    <property type="match status" value="2"/>
</dbReference>
<evidence type="ECO:0000256" key="3">
    <source>
        <dbReference type="ARBA" id="ARBA00022448"/>
    </source>
</evidence>
<comment type="similarity">
    <text evidence="2">Belongs to the EamA transporter family.</text>
</comment>
<dbReference type="InterPro" id="IPR004626">
    <property type="entry name" value="RarD"/>
</dbReference>
<evidence type="ECO:0000256" key="1">
    <source>
        <dbReference type="ARBA" id="ARBA00004651"/>
    </source>
</evidence>
<feature type="transmembrane region" description="Helical" evidence="8">
    <location>
        <begin position="218"/>
        <end position="236"/>
    </location>
</feature>
<comment type="subcellular location">
    <subcellularLocation>
        <location evidence="1">Cell membrane</location>
        <topology evidence="1">Multi-pass membrane protein</topology>
    </subcellularLocation>
</comment>
<protein>
    <submittedName>
        <fullName evidence="10">EamA family transporter RarD</fullName>
    </submittedName>
</protein>
<feature type="transmembrane region" description="Helical" evidence="8">
    <location>
        <begin position="271"/>
        <end position="292"/>
    </location>
</feature>
<keyword evidence="6 8" id="KW-1133">Transmembrane helix</keyword>
<name>A0ABY5JSE3_9BACI</name>
<dbReference type="PANTHER" id="PTHR22911:SF137">
    <property type="entry name" value="SOLUTE CARRIER FAMILY 35 MEMBER G2-RELATED"/>
    <property type="match status" value="1"/>
</dbReference>
<feature type="domain" description="EamA" evidence="9">
    <location>
        <begin position="159"/>
        <end position="287"/>
    </location>
</feature>
<evidence type="ECO:0000313" key="10">
    <source>
        <dbReference type="EMBL" id="UUI02695.1"/>
    </source>
</evidence>
<dbReference type="InterPro" id="IPR037185">
    <property type="entry name" value="EmrE-like"/>
</dbReference>
<keyword evidence="3" id="KW-0813">Transport</keyword>
<evidence type="ECO:0000256" key="5">
    <source>
        <dbReference type="ARBA" id="ARBA00022692"/>
    </source>
</evidence>
<sequence>MENKSLQQGAIITFVAYLLWGIFPIYWKLLEHVPAGEVLAHRIVWSLVFMIFLVLVTGNWRHFMETVHILKKDRKKTIAIITASIVITINWFLFIFSVQHGHVLQASLGYYINPLISILLAVFVLKEKTTKGQVLSFILAGIGVLYLTLSYGVFPWISLLLALSFGFYGLIKKTVNLHAMYGLTIETLVIAPVALLYLIVIPSEGSFTFSPLFGADNLLLIGAGIVTAVPLLLFAAGAKRIPLAMVGFLQYIAPTIMFFLGVFLYNEAFTIHHMITFALIWLALIIYMASIYRDAPRGRKKGKRRHITV</sequence>
<evidence type="ECO:0000256" key="8">
    <source>
        <dbReference type="SAM" id="Phobius"/>
    </source>
</evidence>
<proteinExistence type="inferred from homology"/>
<keyword evidence="5 8" id="KW-0812">Transmembrane</keyword>
<dbReference type="EMBL" id="CP101914">
    <property type="protein sequence ID" value="UUI02695.1"/>
    <property type="molecule type" value="Genomic_DNA"/>
</dbReference>
<evidence type="ECO:0000256" key="7">
    <source>
        <dbReference type="ARBA" id="ARBA00023136"/>
    </source>
</evidence>
<keyword evidence="4" id="KW-1003">Cell membrane</keyword>
<dbReference type="PANTHER" id="PTHR22911">
    <property type="entry name" value="ACYL-MALONYL CONDENSING ENZYME-RELATED"/>
    <property type="match status" value="1"/>
</dbReference>
<dbReference type="InterPro" id="IPR000620">
    <property type="entry name" value="EamA_dom"/>
</dbReference>
<organism evidence="10 11">
    <name type="scientific">Oceanobacillus jeddahense</name>
    <dbReference type="NCBI Taxonomy" id="1462527"/>
    <lineage>
        <taxon>Bacteria</taxon>
        <taxon>Bacillati</taxon>
        <taxon>Bacillota</taxon>
        <taxon>Bacilli</taxon>
        <taxon>Bacillales</taxon>
        <taxon>Bacillaceae</taxon>
        <taxon>Oceanobacillus</taxon>
    </lineage>
</organism>
<feature type="transmembrane region" description="Helical" evidence="8">
    <location>
        <begin position="243"/>
        <end position="265"/>
    </location>
</feature>
<feature type="transmembrane region" description="Helical" evidence="8">
    <location>
        <begin position="9"/>
        <end position="27"/>
    </location>
</feature>
<dbReference type="RefSeq" id="WP_256707899.1">
    <property type="nucleotide sequence ID" value="NZ_CP101914.1"/>
</dbReference>
<reference evidence="10" key="1">
    <citation type="submission" date="2022-07" db="EMBL/GenBank/DDBJ databases">
        <title>FELIX.</title>
        <authorList>
            <person name="Wan K.H."/>
            <person name="Park S."/>
            <person name="Lawrence Q."/>
            <person name="Eichenberger J.P."/>
            <person name="Booth B.W."/>
            <person name="Piaggio A.J."/>
            <person name="Chandler J.C."/>
            <person name="Franklin A.B."/>
            <person name="Celniker S.E."/>
        </authorList>
    </citation>
    <scope>NUCLEOTIDE SEQUENCE</scope>
    <source>
        <strain evidence="10">QA-1986 374</strain>
    </source>
</reference>
<evidence type="ECO:0000256" key="6">
    <source>
        <dbReference type="ARBA" id="ARBA00022989"/>
    </source>
</evidence>
<feature type="transmembrane region" description="Helical" evidence="8">
    <location>
        <begin position="154"/>
        <end position="171"/>
    </location>
</feature>
<gene>
    <name evidence="10" type="primary">rarD</name>
    <name evidence="10" type="ORF">NP439_22095</name>
</gene>
<evidence type="ECO:0000313" key="11">
    <source>
        <dbReference type="Proteomes" id="UP001059773"/>
    </source>
</evidence>
<accession>A0ABY5JSE3</accession>
<feature type="transmembrane region" description="Helical" evidence="8">
    <location>
        <begin position="108"/>
        <end position="125"/>
    </location>
</feature>